<dbReference type="Proteomes" id="UP000324222">
    <property type="component" value="Unassembled WGS sequence"/>
</dbReference>
<evidence type="ECO:0000313" key="1">
    <source>
        <dbReference type="EMBL" id="MPC71473.1"/>
    </source>
</evidence>
<protein>
    <submittedName>
        <fullName evidence="1">Uncharacterized protein</fullName>
    </submittedName>
</protein>
<evidence type="ECO:0000313" key="2">
    <source>
        <dbReference type="Proteomes" id="UP000324222"/>
    </source>
</evidence>
<accession>A0A5B7HMX6</accession>
<proteinExistence type="predicted"/>
<comment type="caution">
    <text evidence="1">The sequence shown here is derived from an EMBL/GenBank/DDBJ whole genome shotgun (WGS) entry which is preliminary data.</text>
</comment>
<name>A0A5B7HMX6_PORTR</name>
<reference evidence="1 2" key="1">
    <citation type="submission" date="2019-05" db="EMBL/GenBank/DDBJ databases">
        <title>Another draft genome of Portunus trituberculatus and its Hox gene families provides insights of decapod evolution.</title>
        <authorList>
            <person name="Jeong J.-H."/>
            <person name="Song I."/>
            <person name="Kim S."/>
            <person name="Choi T."/>
            <person name="Kim D."/>
            <person name="Ryu S."/>
            <person name="Kim W."/>
        </authorList>
    </citation>
    <scope>NUCLEOTIDE SEQUENCE [LARGE SCALE GENOMIC DNA]</scope>
    <source>
        <tissue evidence="1">Muscle</tissue>
    </source>
</reference>
<organism evidence="1 2">
    <name type="scientific">Portunus trituberculatus</name>
    <name type="common">Swimming crab</name>
    <name type="synonym">Neptunus trituberculatus</name>
    <dbReference type="NCBI Taxonomy" id="210409"/>
    <lineage>
        <taxon>Eukaryota</taxon>
        <taxon>Metazoa</taxon>
        <taxon>Ecdysozoa</taxon>
        <taxon>Arthropoda</taxon>
        <taxon>Crustacea</taxon>
        <taxon>Multicrustacea</taxon>
        <taxon>Malacostraca</taxon>
        <taxon>Eumalacostraca</taxon>
        <taxon>Eucarida</taxon>
        <taxon>Decapoda</taxon>
        <taxon>Pleocyemata</taxon>
        <taxon>Brachyura</taxon>
        <taxon>Eubrachyura</taxon>
        <taxon>Portunoidea</taxon>
        <taxon>Portunidae</taxon>
        <taxon>Portuninae</taxon>
        <taxon>Portunus</taxon>
    </lineage>
</organism>
<dbReference type="AlphaFoldDB" id="A0A5B7HMX6"/>
<sequence>MDKGQHGATKMNTLCCSCILTLLSVEEDETEHGREMECFHQLENYLNQQGRRNAFPAGQVAHPSTVVQHTRLSLLPASLLAQAGNVPAQTGGQDCVVRVQHPACHGRERDMLFQ</sequence>
<keyword evidence="2" id="KW-1185">Reference proteome</keyword>
<gene>
    <name evidence="1" type="ORF">E2C01_065751</name>
</gene>
<dbReference type="EMBL" id="VSRR010032947">
    <property type="protein sequence ID" value="MPC71473.1"/>
    <property type="molecule type" value="Genomic_DNA"/>
</dbReference>